<dbReference type="PRINTS" id="PR00133">
    <property type="entry name" value="GLHYDRLASE3"/>
</dbReference>
<dbReference type="SMART" id="SM01217">
    <property type="entry name" value="Fn3_like"/>
    <property type="match status" value="1"/>
</dbReference>
<dbReference type="FunFam" id="2.60.40.10:FF:000495">
    <property type="entry name" value="Periplasmic beta-glucosidase"/>
    <property type="match status" value="1"/>
</dbReference>
<reference evidence="4 5" key="1">
    <citation type="submission" date="2019-07" db="EMBL/GenBank/DDBJ databases">
        <authorList>
            <person name="Park Y.J."/>
            <person name="Jeong S.E."/>
            <person name="Jung H.S."/>
        </authorList>
    </citation>
    <scope>NUCLEOTIDE SEQUENCE [LARGE SCALE GENOMIC DNA]</scope>
    <source>
        <strain evidence="5">P16(2019)</strain>
    </source>
</reference>
<dbReference type="Pfam" id="PF00933">
    <property type="entry name" value="Glyco_hydro_3"/>
    <property type="match status" value="1"/>
</dbReference>
<dbReference type="InterPro" id="IPR017853">
    <property type="entry name" value="GH"/>
</dbReference>
<evidence type="ECO:0000256" key="1">
    <source>
        <dbReference type="ARBA" id="ARBA00005336"/>
    </source>
</evidence>
<evidence type="ECO:0000313" key="4">
    <source>
        <dbReference type="EMBL" id="TSB46025.1"/>
    </source>
</evidence>
<evidence type="ECO:0000313" key="5">
    <source>
        <dbReference type="Proteomes" id="UP000318521"/>
    </source>
</evidence>
<dbReference type="GO" id="GO:0009251">
    <property type="term" value="P:glucan catabolic process"/>
    <property type="evidence" value="ECO:0007669"/>
    <property type="project" value="TreeGrafter"/>
</dbReference>
<dbReference type="GO" id="GO:0008422">
    <property type="term" value="F:beta-glucosidase activity"/>
    <property type="evidence" value="ECO:0007669"/>
    <property type="project" value="TreeGrafter"/>
</dbReference>
<name>A0A553ZX99_9BACI</name>
<keyword evidence="5" id="KW-1185">Reference proteome</keyword>
<dbReference type="Gene3D" id="3.40.50.1700">
    <property type="entry name" value="Glycoside hydrolase family 3 C-terminal domain"/>
    <property type="match status" value="1"/>
</dbReference>
<comment type="similarity">
    <text evidence="1">Belongs to the glycosyl hydrolase 3 family.</text>
</comment>
<dbReference type="InterPro" id="IPR051915">
    <property type="entry name" value="Cellulose_Degrad_GH3"/>
</dbReference>
<proteinExistence type="inferred from homology"/>
<dbReference type="Gene3D" id="3.20.20.300">
    <property type="entry name" value="Glycoside hydrolase, family 3, N-terminal domain"/>
    <property type="match status" value="1"/>
</dbReference>
<dbReference type="FunFam" id="3.40.50.1700:FF:000009">
    <property type="entry name" value="Periplasmic beta-glucosidase"/>
    <property type="match status" value="1"/>
</dbReference>
<dbReference type="SUPFAM" id="SSF51445">
    <property type="entry name" value="(Trans)glycosidases"/>
    <property type="match status" value="1"/>
</dbReference>
<gene>
    <name evidence="4" type="ORF">FN960_14080</name>
</gene>
<accession>A0A553ZX99</accession>
<sequence>MKYKDSSLPIDERIEDLLSEMTLKEKVGQVNQKMYGWNAYEKTSNGIELTNAFKEEVQFGDGIGALYGLFRSDPWSAVTYENGIPTKDNAKISNQIQRYLIEHTRLGIPALLSEECPHGHQALDGTLIPTNIGAGSTWNPNLMEEAYGHIATEVRSRGAHLGLISTLDILRDPRWGRSEECYSEDPYLAAQMTRAAVHGLQGKTPEEQKNKLAAILKHFAAQGAGERGLNAAPANIGERELREIHLPGMKAGVEAGALGCMAAYNEIDGIPCHANEVLLTDVLREEWGFEGIVMADGTANDRLNLLTGSYEKSGAMALKAGVDLSLWDISFTKLAEAVEKGWVEEEILDQAVRRVLKLKFSLGLFDQPFTDEEQLRAVVGNEEFKKVNTQVARESVVLLKNDNRTLPLDKKTKRIAVIGPNANQIYHQLGDYTSIQPDHKGTTILDGIGDLSQGEVTFAEGCSVRGESKEGFAEAIELTKASDVAIVAIGGSSARNFDILFDINGAAIMQDNPTDMDCGEGVDVADLSLGGVQSELIKELAKTGTPIVAVLIQGRPHAIADIVDDCEAIICGWYPGEEGGTAISEILFGEVNPSGKLSVSMPRSSAQLPIYYNYKDQGRDPKYLDMNAAPLFHFGHGLSYSTFDIGNLHVVHPQISVKDLEQGKMVEIHADVTNVGEVEGAEVVQLYINDLEASTTRRVKELKAFQKVLLQPSETKRVTLYLGKEELCIWNQRLQFVLEPGDVKVMVGANSVDTIQTNITITD</sequence>
<dbReference type="InterPro" id="IPR036881">
    <property type="entry name" value="Glyco_hydro_3_C_sf"/>
</dbReference>
<dbReference type="InterPro" id="IPR013783">
    <property type="entry name" value="Ig-like_fold"/>
</dbReference>
<dbReference type="PANTHER" id="PTHR30620:SF123">
    <property type="entry name" value="BETA-XYLOSIDASE"/>
    <property type="match status" value="1"/>
</dbReference>
<dbReference type="Gene3D" id="2.60.40.10">
    <property type="entry name" value="Immunoglobulins"/>
    <property type="match status" value="1"/>
</dbReference>
<dbReference type="Proteomes" id="UP000318521">
    <property type="component" value="Unassembled WGS sequence"/>
</dbReference>
<evidence type="ECO:0000256" key="2">
    <source>
        <dbReference type="ARBA" id="ARBA00022801"/>
    </source>
</evidence>
<dbReference type="InterPro" id="IPR001764">
    <property type="entry name" value="Glyco_hydro_3_N"/>
</dbReference>
<protein>
    <submittedName>
        <fullName evidence="4">Beta-glucosidase</fullName>
    </submittedName>
</protein>
<dbReference type="RefSeq" id="WP_143849365.1">
    <property type="nucleotide sequence ID" value="NZ_VLXZ01000008.1"/>
</dbReference>
<dbReference type="EMBL" id="VLXZ01000008">
    <property type="protein sequence ID" value="TSB46025.1"/>
    <property type="molecule type" value="Genomic_DNA"/>
</dbReference>
<feature type="domain" description="Fibronectin type III-like" evidence="3">
    <location>
        <begin position="682"/>
        <end position="751"/>
    </location>
</feature>
<dbReference type="InterPro" id="IPR002772">
    <property type="entry name" value="Glyco_hydro_3_C"/>
</dbReference>
<dbReference type="InterPro" id="IPR036962">
    <property type="entry name" value="Glyco_hydro_3_N_sf"/>
</dbReference>
<evidence type="ECO:0000259" key="3">
    <source>
        <dbReference type="SMART" id="SM01217"/>
    </source>
</evidence>
<comment type="caution">
    <text evidence="4">The sequence shown here is derived from an EMBL/GenBank/DDBJ whole genome shotgun (WGS) entry which is preliminary data.</text>
</comment>
<keyword evidence="2" id="KW-0378">Hydrolase</keyword>
<dbReference type="Pfam" id="PF14310">
    <property type="entry name" value="Fn3-like"/>
    <property type="match status" value="1"/>
</dbReference>
<dbReference type="PANTHER" id="PTHR30620">
    <property type="entry name" value="PERIPLASMIC BETA-GLUCOSIDASE-RELATED"/>
    <property type="match status" value="1"/>
</dbReference>
<dbReference type="Pfam" id="PF01915">
    <property type="entry name" value="Glyco_hydro_3_C"/>
    <property type="match status" value="1"/>
</dbReference>
<dbReference type="SUPFAM" id="SSF52279">
    <property type="entry name" value="Beta-D-glucan exohydrolase, C-terminal domain"/>
    <property type="match status" value="1"/>
</dbReference>
<organism evidence="4 5">
    <name type="scientific">Alkalicoccobacillus porphyridii</name>
    <dbReference type="NCBI Taxonomy" id="2597270"/>
    <lineage>
        <taxon>Bacteria</taxon>
        <taxon>Bacillati</taxon>
        <taxon>Bacillota</taxon>
        <taxon>Bacilli</taxon>
        <taxon>Bacillales</taxon>
        <taxon>Bacillaceae</taxon>
        <taxon>Alkalicoccobacillus</taxon>
    </lineage>
</organism>
<dbReference type="AlphaFoldDB" id="A0A553ZX99"/>
<dbReference type="InterPro" id="IPR026891">
    <property type="entry name" value="Fn3-like"/>
</dbReference>
<dbReference type="OrthoDB" id="9805821at2"/>